<reference evidence="1" key="1">
    <citation type="journal article" date="2015" name="Genome Biol. Evol.">
        <title>Organellar Genomes of White Spruce (Picea glauca): Assembly and Annotation.</title>
        <authorList>
            <person name="Jackman S.D."/>
            <person name="Warren R.L."/>
            <person name="Gibb E.A."/>
            <person name="Vandervalk B.P."/>
            <person name="Mohamadi H."/>
            <person name="Chu J."/>
            <person name="Raymond A."/>
            <person name="Pleasance S."/>
            <person name="Coope R."/>
            <person name="Wildung M.R."/>
            <person name="Ritland C.E."/>
            <person name="Bousquet J."/>
            <person name="Jones S.J."/>
            <person name="Bohlmann J."/>
            <person name="Birol I."/>
        </authorList>
    </citation>
    <scope>NUCLEOTIDE SEQUENCE [LARGE SCALE GENOMIC DNA]</scope>
    <source>
        <tissue evidence="1">Flushing bud</tissue>
    </source>
</reference>
<comment type="caution">
    <text evidence="1">The sequence shown here is derived from an EMBL/GenBank/DDBJ whole genome shotgun (WGS) entry which is preliminary data.</text>
</comment>
<accession>A0A117NG33</accession>
<evidence type="ECO:0000313" key="1">
    <source>
        <dbReference type="EMBL" id="KUM46190.1"/>
    </source>
</evidence>
<protein>
    <submittedName>
        <fullName evidence="1">Uncharacterized protein</fullName>
    </submittedName>
</protein>
<organism evidence="1">
    <name type="scientific">Picea glauca</name>
    <name type="common">White spruce</name>
    <name type="synonym">Pinus glauca</name>
    <dbReference type="NCBI Taxonomy" id="3330"/>
    <lineage>
        <taxon>Eukaryota</taxon>
        <taxon>Viridiplantae</taxon>
        <taxon>Streptophyta</taxon>
        <taxon>Embryophyta</taxon>
        <taxon>Tracheophyta</taxon>
        <taxon>Spermatophyta</taxon>
        <taxon>Pinopsida</taxon>
        <taxon>Pinidae</taxon>
        <taxon>Conifers I</taxon>
        <taxon>Pinales</taxon>
        <taxon>Pinaceae</taxon>
        <taxon>Picea</taxon>
    </lineage>
</organism>
<dbReference type="AlphaFoldDB" id="A0A117NG33"/>
<name>A0A117NG33_PICGL</name>
<dbReference type="EMBL" id="LKAM01000013">
    <property type="protein sequence ID" value="KUM46190.1"/>
    <property type="molecule type" value="Genomic_DNA"/>
</dbReference>
<keyword evidence="1" id="KW-0496">Mitochondrion</keyword>
<geneLocation type="mitochondrion" evidence="1"/>
<sequence length="93" mass="11088">MVKGMKLQSRIVKGRMKYHSLVLDQRLLNEVVDKLDQQLVLSPLYLLMYLNLAQTLQLVQLDQNHKLYLEHHSLALDHKELDHDDKQLDQYYC</sequence>
<gene>
    <name evidence="1" type="ORF">ABT39_MTgene1996</name>
</gene>
<proteinExistence type="predicted"/>